<keyword evidence="5" id="KW-1185">Reference proteome</keyword>
<dbReference type="SUPFAM" id="SSF56645">
    <property type="entry name" value="Acyl-CoA dehydrogenase NM domain-like"/>
    <property type="match status" value="1"/>
</dbReference>
<dbReference type="GO" id="GO:0050660">
    <property type="term" value="F:flavin adenine dinucleotide binding"/>
    <property type="evidence" value="ECO:0007669"/>
    <property type="project" value="InterPro"/>
</dbReference>
<evidence type="ECO:0000313" key="4">
    <source>
        <dbReference type="EMBL" id="SDE38978.1"/>
    </source>
</evidence>
<gene>
    <name evidence="4" type="ORF">SAMN05421548_14528</name>
</gene>
<dbReference type="Proteomes" id="UP000198908">
    <property type="component" value="Unassembled WGS sequence"/>
</dbReference>
<organism evidence="4 5">
    <name type="scientific">Paraburkholderia lycopersici</name>
    <dbReference type="NCBI Taxonomy" id="416944"/>
    <lineage>
        <taxon>Bacteria</taxon>
        <taxon>Pseudomonadati</taxon>
        <taxon>Pseudomonadota</taxon>
        <taxon>Betaproteobacteria</taxon>
        <taxon>Burkholderiales</taxon>
        <taxon>Burkholderiaceae</taxon>
        <taxon>Paraburkholderia</taxon>
    </lineage>
</organism>
<protein>
    <submittedName>
        <fullName evidence="4">3-hydroxy-9,10-secoandrosta-1,3,5(10)-triene-9,17-dione monooxygenase</fullName>
    </submittedName>
</protein>
<dbReference type="STRING" id="416944.SAMN05421548_14528"/>
<keyword evidence="4" id="KW-0503">Monooxygenase</keyword>
<dbReference type="InterPro" id="IPR013786">
    <property type="entry name" value="AcylCoA_DH/ox_N"/>
</dbReference>
<dbReference type="GO" id="GO:0004497">
    <property type="term" value="F:monooxygenase activity"/>
    <property type="evidence" value="ECO:0007669"/>
    <property type="project" value="UniProtKB-KW"/>
</dbReference>
<feature type="domain" description="Acyl-CoA dehydrogenase C-terminal" evidence="3">
    <location>
        <begin position="241"/>
        <end position="372"/>
    </location>
</feature>
<dbReference type="InterPro" id="IPR036250">
    <property type="entry name" value="AcylCo_DH-like_C"/>
</dbReference>
<dbReference type="SUPFAM" id="SSF47203">
    <property type="entry name" value="Acyl-CoA dehydrogenase C-terminal domain-like"/>
    <property type="match status" value="1"/>
</dbReference>
<dbReference type="AlphaFoldDB" id="A0A1G7CHZ2"/>
<keyword evidence="1" id="KW-0560">Oxidoreductase</keyword>
<evidence type="ECO:0000259" key="3">
    <source>
        <dbReference type="Pfam" id="PF08028"/>
    </source>
</evidence>
<proteinExistence type="predicted"/>
<dbReference type="Gene3D" id="1.10.540.10">
    <property type="entry name" value="Acyl-CoA dehydrogenase/oxidase, N-terminal domain"/>
    <property type="match status" value="1"/>
</dbReference>
<evidence type="ECO:0000256" key="1">
    <source>
        <dbReference type="ARBA" id="ARBA00023002"/>
    </source>
</evidence>
<accession>A0A1G7CHZ2</accession>
<feature type="domain" description="Acyl-CoA dehydrogenase/oxidase N-terminal" evidence="2">
    <location>
        <begin position="29"/>
        <end position="93"/>
    </location>
</feature>
<name>A0A1G7CHZ2_9BURK</name>
<evidence type="ECO:0000313" key="5">
    <source>
        <dbReference type="Proteomes" id="UP000198908"/>
    </source>
</evidence>
<dbReference type="InterPro" id="IPR009100">
    <property type="entry name" value="AcylCoA_DH/oxidase_NM_dom_sf"/>
</dbReference>
<dbReference type="EMBL" id="FMYQ01000045">
    <property type="protein sequence ID" value="SDE38978.1"/>
    <property type="molecule type" value="Genomic_DNA"/>
</dbReference>
<dbReference type="InterPro" id="IPR037069">
    <property type="entry name" value="AcylCoA_DH/ox_N_sf"/>
</dbReference>
<dbReference type="GO" id="GO:0016627">
    <property type="term" value="F:oxidoreductase activity, acting on the CH-CH group of donors"/>
    <property type="evidence" value="ECO:0007669"/>
    <property type="project" value="InterPro"/>
</dbReference>
<reference evidence="5" key="1">
    <citation type="submission" date="2016-09" db="EMBL/GenBank/DDBJ databases">
        <authorList>
            <person name="Varghese N."/>
            <person name="Submissions S."/>
        </authorList>
    </citation>
    <scope>NUCLEOTIDE SEQUENCE [LARGE SCALE GENOMIC DNA]</scope>
    <source>
        <strain evidence="5">TNe-862</strain>
    </source>
</reference>
<dbReference type="InterPro" id="IPR013107">
    <property type="entry name" value="Acyl-CoA_DH_C"/>
</dbReference>
<dbReference type="Gene3D" id="2.40.110.10">
    <property type="entry name" value="Butyryl-CoA Dehydrogenase, subunit A, domain 2"/>
    <property type="match status" value="1"/>
</dbReference>
<dbReference type="Pfam" id="PF02771">
    <property type="entry name" value="Acyl-CoA_dh_N"/>
    <property type="match status" value="1"/>
</dbReference>
<dbReference type="PIRSF" id="PIRSF016578">
    <property type="entry name" value="HsaA"/>
    <property type="match status" value="1"/>
</dbReference>
<dbReference type="RefSeq" id="WP_176929242.1">
    <property type="nucleotide sequence ID" value="NZ_FMYQ01000045.1"/>
</dbReference>
<sequence>MAAVIENEIAVPGMEALVQRAKDMIPWLREQAESVEQTRSVPKSTVEAFRKAGFFKILQPKRWGGYAMSPEVLYRVVTELSRGCPSSGWTVAILAIHQWEFGKLNPKAGDEVWANDQDILVSSSYAPTGKARRVEGGWMLSGRWPTSSGSEHADWGAFLGARIYSDKGELVDMNSFLVKHEDYELVDDWHVIGLCGTGSKSLVIKNEAFVPDHRTHSFTRYELNDSEWTYQMPFNQVFNGVIAAAIIGIAQGVVDLFIEHTKPKQNQFAMGPGPVKSPFVQEKLGNAVVLIRSARARLLQDTQEVSAFAQRRELVPLELRVQHLLDVQFTAKDCFAAGQMVFKKSGARGIFLNVPLLRQFRSLVAASNHITQNEDDISALVGAYLLGEPIPPGIFEPPVLAGA</sequence>
<evidence type="ECO:0000259" key="2">
    <source>
        <dbReference type="Pfam" id="PF02771"/>
    </source>
</evidence>
<dbReference type="Gene3D" id="1.20.140.10">
    <property type="entry name" value="Butyryl-CoA Dehydrogenase, subunit A, domain 3"/>
    <property type="match status" value="1"/>
</dbReference>
<dbReference type="Pfam" id="PF08028">
    <property type="entry name" value="Acyl-CoA_dh_2"/>
    <property type="match status" value="1"/>
</dbReference>
<dbReference type="InterPro" id="IPR046373">
    <property type="entry name" value="Acyl-CoA_Oxase/DH_mid-dom_sf"/>
</dbReference>